<evidence type="ECO:0000313" key="1">
    <source>
        <dbReference type="EMBL" id="MFK4754146.1"/>
    </source>
</evidence>
<accession>A0ABW8NMQ9</accession>
<dbReference type="EMBL" id="JBBKTX010000025">
    <property type="protein sequence ID" value="MFK4754146.1"/>
    <property type="molecule type" value="Genomic_DNA"/>
</dbReference>
<reference evidence="1 2" key="1">
    <citation type="submission" date="2024-03" db="EMBL/GenBank/DDBJ databases">
        <title>High-quality draft genome sequence of Oceanobacter sp. wDCs-4.</title>
        <authorList>
            <person name="Dong C."/>
        </authorList>
    </citation>
    <scope>NUCLEOTIDE SEQUENCE [LARGE SCALE GENOMIC DNA]</scope>
    <source>
        <strain evidence="2">wDCs-4</strain>
    </source>
</reference>
<gene>
    <name evidence="1" type="ORF">WG929_17170</name>
</gene>
<dbReference type="Proteomes" id="UP001620597">
    <property type="component" value="Unassembled WGS sequence"/>
</dbReference>
<sequence length="87" mass="9760">MTNERIVRSRKPRKCPACGFAPVGSILYGFPLYSEQLQEEMDSGKTIIGGCEMPVINEAGEWDSPHWQCSRCGCEIYKSPPEKIHGQ</sequence>
<keyword evidence="2" id="KW-1185">Reference proteome</keyword>
<protein>
    <submittedName>
        <fullName evidence="1">Uncharacterized protein</fullName>
    </submittedName>
</protein>
<name>A0ABW8NMQ9_9GAMM</name>
<organism evidence="1 2">
    <name type="scientific">Oceanobacter antarcticus</name>
    <dbReference type="NCBI Taxonomy" id="3133425"/>
    <lineage>
        <taxon>Bacteria</taxon>
        <taxon>Pseudomonadati</taxon>
        <taxon>Pseudomonadota</taxon>
        <taxon>Gammaproteobacteria</taxon>
        <taxon>Oceanospirillales</taxon>
        <taxon>Oceanospirillaceae</taxon>
        <taxon>Oceanobacter</taxon>
    </lineage>
</organism>
<dbReference type="RefSeq" id="WP_416207087.1">
    <property type="nucleotide sequence ID" value="NZ_JBBKTX010000025.1"/>
</dbReference>
<comment type="caution">
    <text evidence="1">The sequence shown here is derived from an EMBL/GenBank/DDBJ whole genome shotgun (WGS) entry which is preliminary data.</text>
</comment>
<evidence type="ECO:0000313" key="2">
    <source>
        <dbReference type="Proteomes" id="UP001620597"/>
    </source>
</evidence>
<proteinExistence type="predicted"/>